<dbReference type="PANTHER" id="PTHR43798">
    <property type="entry name" value="MONOACYLGLYCEROL LIPASE"/>
    <property type="match status" value="1"/>
</dbReference>
<dbReference type="SUPFAM" id="SSF53474">
    <property type="entry name" value="alpha/beta-Hydrolases"/>
    <property type="match status" value="1"/>
</dbReference>
<organism evidence="3 4">
    <name type="scientific">Pradoshia eiseniae</name>
    <dbReference type="NCBI Taxonomy" id="2064768"/>
    <lineage>
        <taxon>Bacteria</taxon>
        <taxon>Bacillati</taxon>
        <taxon>Bacillota</taxon>
        <taxon>Bacilli</taxon>
        <taxon>Bacillales</taxon>
        <taxon>Bacillaceae</taxon>
        <taxon>Pradoshia</taxon>
    </lineage>
</organism>
<dbReference type="GO" id="GO:0016787">
    <property type="term" value="F:hydrolase activity"/>
    <property type="evidence" value="ECO:0007669"/>
    <property type="project" value="UniProtKB-KW"/>
</dbReference>
<proteinExistence type="predicted"/>
<feature type="domain" description="AB hydrolase-1" evidence="2">
    <location>
        <begin position="41"/>
        <end position="265"/>
    </location>
</feature>
<dbReference type="Proteomes" id="UP000239663">
    <property type="component" value="Unassembled WGS sequence"/>
</dbReference>
<sequence>MWKQRLIETSRGCFEIFISGSGEALCVTHLYSEFNERGYYFADAFTENFTVYLVNLKEAGNSCKADTAAELSMTETAMDLEAIRIALGLEQWGFAGHSTGGMLGLVYAILFQDSISKLMIGGAAASRRYMEHEASMYCPKNPLNRRLKEIFAILDSPDATFEEKRAANQEWTDMSLYHPSKRDEYFNKPSSGRVVWKRLDYYSFKELPNFDIEENLGLISTPTIVYGGRYDAQCPFVFSEEIYEGIRNARLFVFEESNHVPYLEEKEKFASMIEDFSSLAYF</sequence>
<accession>A0A2S7MYH6</accession>
<dbReference type="RefSeq" id="WP_104849936.1">
    <property type="nucleotide sequence ID" value="NZ_PKOZ01000007.1"/>
</dbReference>
<dbReference type="OrthoDB" id="9796770at2"/>
<gene>
    <name evidence="3" type="ORF">CYL18_12945</name>
</gene>
<dbReference type="InterPro" id="IPR050266">
    <property type="entry name" value="AB_hydrolase_sf"/>
</dbReference>
<dbReference type="InterPro" id="IPR029058">
    <property type="entry name" value="AB_hydrolase_fold"/>
</dbReference>
<dbReference type="PANTHER" id="PTHR43798:SF31">
    <property type="entry name" value="AB HYDROLASE SUPERFAMILY PROTEIN YCLE"/>
    <property type="match status" value="1"/>
</dbReference>
<dbReference type="Gene3D" id="6.10.140.700">
    <property type="match status" value="1"/>
</dbReference>
<dbReference type="InterPro" id="IPR000073">
    <property type="entry name" value="AB_hydrolase_1"/>
</dbReference>
<evidence type="ECO:0000313" key="4">
    <source>
        <dbReference type="Proteomes" id="UP000239663"/>
    </source>
</evidence>
<protein>
    <submittedName>
        <fullName evidence="3">Alpha/beta hydrolase</fullName>
    </submittedName>
</protein>
<evidence type="ECO:0000256" key="1">
    <source>
        <dbReference type="ARBA" id="ARBA00022801"/>
    </source>
</evidence>
<name>A0A2S7MYH6_9BACI</name>
<evidence type="ECO:0000313" key="3">
    <source>
        <dbReference type="EMBL" id="PQD94861.1"/>
    </source>
</evidence>
<reference evidence="3 4" key="1">
    <citation type="submission" date="2017-12" db="EMBL/GenBank/DDBJ databases">
        <title>Taxonomic description and draft genome of Pradoshia cofamensis Gen. nov., sp. nov., a thermotolerant bacillale isolated from anterior gut of earthworm Eisenia fetida.</title>
        <authorList>
            <person name="Saha T."/>
            <person name="Chakraborty R."/>
        </authorList>
    </citation>
    <scope>NUCLEOTIDE SEQUENCE [LARGE SCALE GENOMIC DNA]</scope>
    <source>
        <strain evidence="3 4">EAG3</strain>
    </source>
</reference>
<dbReference type="Pfam" id="PF00561">
    <property type="entry name" value="Abhydrolase_1"/>
    <property type="match status" value="1"/>
</dbReference>
<dbReference type="Gene3D" id="3.40.50.1820">
    <property type="entry name" value="alpha/beta hydrolase"/>
    <property type="match status" value="1"/>
</dbReference>
<comment type="caution">
    <text evidence="3">The sequence shown here is derived from an EMBL/GenBank/DDBJ whole genome shotgun (WGS) entry which is preliminary data.</text>
</comment>
<dbReference type="EMBL" id="PKOZ01000007">
    <property type="protein sequence ID" value="PQD94861.1"/>
    <property type="molecule type" value="Genomic_DNA"/>
</dbReference>
<evidence type="ECO:0000259" key="2">
    <source>
        <dbReference type="Pfam" id="PF00561"/>
    </source>
</evidence>
<keyword evidence="1 3" id="KW-0378">Hydrolase</keyword>
<keyword evidence="4" id="KW-1185">Reference proteome</keyword>
<dbReference type="GO" id="GO:0016020">
    <property type="term" value="C:membrane"/>
    <property type="evidence" value="ECO:0007669"/>
    <property type="project" value="TreeGrafter"/>
</dbReference>
<dbReference type="AlphaFoldDB" id="A0A2S7MYH6"/>